<evidence type="ECO:0000313" key="11">
    <source>
        <dbReference type="EMBL" id="MCP8886855.1"/>
    </source>
</evidence>
<dbReference type="PROSITE" id="PS51462">
    <property type="entry name" value="NUDIX"/>
    <property type="match status" value="1"/>
</dbReference>
<feature type="binding site" evidence="9">
    <location>
        <position position="84"/>
    </location>
    <ligand>
        <name>Mg(2+)</name>
        <dbReference type="ChEBI" id="CHEBI:18420"/>
        <label>1</label>
    </ligand>
</feature>
<keyword evidence="6" id="KW-0378">Hydrolase</keyword>
<dbReference type="InterPro" id="IPR004385">
    <property type="entry name" value="NDP_pyrophosphatase"/>
</dbReference>
<dbReference type="GO" id="GO:0005829">
    <property type="term" value="C:cytosol"/>
    <property type="evidence" value="ECO:0007669"/>
    <property type="project" value="TreeGrafter"/>
</dbReference>
<dbReference type="GO" id="GO:0016818">
    <property type="term" value="F:hydrolase activity, acting on acid anhydrides, in phosphorus-containing anhydrides"/>
    <property type="evidence" value="ECO:0007669"/>
    <property type="project" value="InterPro"/>
</dbReference>
<dbReference type="CDD" id="cd24157">
    <property type="entry name" value="NUDIX_GDPMK"/>
    <property type="match status" value="1"/>
</dbReference>
<comment type="subunit">
    <text evidence="4">Homodimer.</text>
</comment>
<dbReference type="Gene3D" id="3.90.79.10">
    <property type="entry name" value="Nucleoside Triphosphate Pyrophosphohydrolase"/>
    <property type="match status" value="1"/>
</dbReference>
<keyword evidence="12" id="KW-1185">Reference proteome</keyword>
<feature type="domain" description="Nudix hydrolase" evidence="10">
    <location>
        <begin position="42"/>
        <end position="181"/>
    </location>
</feature>
<feature type="binding site" evidence="9">
    <location>
        <position position="152"/>
    </location>
    <ligand>
        <name>Mg(2+)</name>
        <dbReference type="ChEBI" id="CHEBI:18420"/>
        <label>1</label>
    </ligand>
</feature>
<name>A0A9Q4FSG9_9HYPH</name>
<evidence type="ECO:0000256" key="7">
    <source>
        <dbReference type="ARBA" id="ARBA00032162"/>
    </source>
</evidence>
<dbReference type="PANTHER" id="PTHR11839:SF18">
    <property type="entry name" value="NUDIX HYDROLASE DOMAIN-CONTAINING PROTEIN"/>
    <property type="match status" value="1"/>
</dbReference>
<sequence length="196" mass="21457">MTDRIKIVATSILADNWGRLTKTTLDYRRANGNVQRLDREVYDHGNAAAMLLHDPARDTVLLVRQFRYPLMLNGDKPDLLEVCAGLLDDDPPAEAAAREAFEETGHAARAIRHICDAYMSPGSLTEKVSLFLGEYDETTLRHAGGGIVDEGEEIELVELGFDAAFAMIGDGRITDAKTIILLQHLALEKVGLATPA</sequence>
<evidence type="ECO:0000256" key="9">
    <source>
        <dbReference type="PIRSR" id="PIRSR604385-2"/>
    </source>
</evidence>
<dbReference type="InterPro" id="IPR000086">
    <property type="entry name" value="NUDIX_hydrolase_dom"/>
</dbReference>
<proteinExistence type="inferred from homology"/>
<dbReference type="InterPro" id="IPR015797">
    <property type="entry name" value="NUDIX_hydrolase-like_dom_sf"/>
</dbReference>
<dbReference type="AlphaFoldDB" id="A0A9Q4FSG9"/>
<evidence type="ECO:0000313" key="12">
    <source>
        <dbReference type="Proteomes" id="UP001060275"/>
    </source>
</evidence>
<evidence type="ECO:0000256" key="6">
    <source>
        <dbReference type="ARBA" id="ARBA00022801"/>
    </source>
</evidence>
<reference evidence="11" key="1">
    <citation type="submission" date="2022-06" db="EMBL/GenBank/DDBJ databases">
        <title>Devosia sp. XJ19-45 genome assembly.</title>
        <authorList>
            <person name="Li B."/>
            <person name="Cai M."/>
            <person name="Nie G."/>
            <person name="Li W."/>
        </authorList>
    </citation>
    <scope>NUCLEOTIDE SEQUENCE</scope>
    <source>
        <strain evidence="11">XJ19-45</strain>
    </source>
</reference>
<dbReference type="NCBIfam" id="TIGR00052">
    <property type="entry name" value="nudix-type nucleoside diphosphatase, YffH/AdpP family"/>
    <property type="match status" value="1"/>
</dbReference>
<dbReference type="GO" id="GO:0006753">
    <property type="term" value="P:nucleoside phosphate metabolic process"/>
    <property type="evidence" value="ECO:0007669"/>
    <property type="project" value="TreeGrafter"/>
</dbReference>
<accession>A0A9Q4FSG9</accession>
<dbReference type="GO" id="GO:0046872">
    <property type="term" value="F:metal ion binding"/>
    <property type="evidence" value="ECO:0007669"/>
    <property type="project" value="UniProtKB-KW"/>
</dbReference>
<dbReference type="GO" id="GO:0019693">
    <property type="term" value="P:ribose phosphate metabolic process"/>
    <property type="evidence" value="ECO:0007669"/>
    <property type="project" value="TreeGrafter"/>
</dbReference>
<evidence type="ECO:0000256" key="4">
    <source>
        <dbReference type="ARBA" id="ARBA00011738"/>
    </source>
</evidence>
<keyword evidence="9" id="KW-0460">Magnesium</keyword>
<evidence type="ECO:0000256" key="5">
    <source>
        <dbReference type="ARBA" id="ARBA00016377"/>
    </source>
</evidence>
<organism evidence="11 12">
    <name type="scientific">Devosia ureilytica</name>
    <dbReference type="NCBI Taxonomy" id="2952754"/>
    <lineage>
        <taxon>Bacteria</taxon>
        <taxon>Pseudomonadati</taxon>
        <taxon>Pseudomonadota</taxon>
        <taxon>Alphaproteobacteria</taxon>
        <taxon>Hyphomicrobiales</taxon>
        <taxon>Devosiaceae</taxon>
        <taxon>Devosia</taxon>
    </lineage>
</organism>
<comment type="cofactor">
    <cofactor evidence="2 9">
        <name>Mg(2+)</name>
        <dbReference type="ChEBI" id="CHEBI:18420"/>
    </cofactor>
</comment>
<evidence type="ECO:0000256" key="2">
    <source>
        <dbReference type="ARBA" id="ARBA00001946"/>
    </source>
</evidence>
<dbReference type="Pfam" id="PF00293">
    <property type="entry name" value="NUDIX"/>
    <property type="match status" value="1"/>
</dbReference>
<dbReference type="SUPFAM" id="SSF55811">
    <property type="entry name" value="Nudix"/>
    <property type="match status" value="1"/>
</dbReference>
<evidence type="ECO:0000259" key="10">
    <source>
        <dbReference type="PROSITE" id="PS51462"/>
    </source>
</evidence>
<comment type="similarity">
    <text evidence="3">Belongs to the Nudix hydrolase family. NudK subfamily.</text>
</comment>
<comment type="catalytic activity">
    <reaction evidence="1">
        <text>GDP-alpha-D-mannose + H2O = alpha-D-mannose 1-phosphate + GMP + 2 H(+)</text>
        <dbReference type="Rhea" id="RHEA:27978"/>
        <dbReference type="ChEBI" id="CHEBI:15377"/>
        <dbReference type="ChEBI" id="CHEBI:15378"/>
        <dbReference type="ChEBI" id="CHEBI:57527"/>
        <dbReference type="ChEBI" id="CHEBI:58115"/>
        <dbReference type="ChEBI" id="CHEBI:58409"/>
    </reaction>
</comment>
<evidence type="ECO:0000256" key="3">
    <source>
        <dbReference type="ARBA" id="ARBA00007275"/>
    </source>
</evidence>
<dbReference type="EMBL" id="JAMWDU010000002">
    <property type="protein sequence ID" value="MCP8886855.1"/>
    <property type="molecule type" value="Genomic_DNA"/>
</dbReference>
<comment type="caution">
    <text evidence="11">The sequence shown here is derived from an EMBL/GenBank/DDBJ whole genome shotgun (WGS) entry which is preliminary data.</text>
</comment>
<feature type="binding site" evidence="9">
    <location>
        <position position="99"/>
    </location>
    <ligand>
        <name>Mg(2+)</name>
        <dbReference type="ChEBI" id="CHEBI:18420"/>
        <label>1</label>
    </ligand>
</feature>
<dbReference type="RefSeq" id="WP_254673472.1">
    <property type="nucleotide sequence ID" value="NZ_JAMWDU010000002.1"/>
</dbReference>
<keyword evidence="9" id="KW-0479">Metal-binding</keyword>
<evidence type="ECO:0000256" key="8">
    <source>
        <dbReference type="ARBA" id="ARBA00032272"/>
    </source>
</evidence>
<dbReference type="Proteomes" id="UP001060275">
    <property type="component" value="Unassembled WGS sequence"/>
</dbReference>
<evidence type="ECO:0000256" key="1">
    <source>
        <dbReference type="ARBA" id="ARBA00000847"/>
    </source>
</evidence>
<gene>
    <name evidence="11" type="ORF">NF348_07040</name>
</gene>
<dbReference type="PANTHER" id="PTHR11839">
    <property type="entry name" value="UDP/ADP-SUGAR PYROPHOSPHATASE"/>
    <property type="match status" value="1"/>
</dbReference>
<feature type="binding site" evidence="9">
    <location>
        <position position="103"/>
    </location>
    <ligand>
        <name>Mg(2+)</name>
        <dbReference type="ChEBI" id="CHEBI:18420"/>
        <label>1</label>
    </ligand>
</feature>
<protein>
    <recommendedName>
        <fullName evidence="5">GDP-mannose pyrophosphatase</fullName>
    </recommendedName>
    <alternativeName>
        <fullName evidence="7">GDP-mannose hydrolase</fullName>
    </alternativeName>
    <alternativeName>
        <fullName evidence="8">GDPMK</fullName>
    </alternativeName>
</protein>